<evidence type="ECO:0000313" key="2">
    <source>
        <dbReference type="EMBL" id="MTD95207.1"/>
    </source>
</evidence>
<proteinExistence type="predicted"/>
<accession>A0A6I3KNA2</accession>
<dbReference type="Proteomes" id="UP000440694">
    <property type="component" value="Unassembled WGS sequence"/>
</dbReference>
<protein>
    <submittedName>
        <fullName evidence="2">Uncharacterized protein</fullName>
    </submittedName>
</protein>
<evidence type="ECO:0000256" key="1">
    <source>
        <dbReference type="SAM" id="MobiDB-lite"/>
    </source>
</evidence>
<organism evidence="2 3">
    <name type="scientific">Hyphomicrobium album</name>
    <dbReference type="NCBI Taxonomy" id="2665159"/>
    <lineage>
        <taxon>Bacteria</taxon>
        <taxon>Pseudomonadati</taxon>
        <taxon>Pseudomonadota</taxon>
        <taxon>Alphaproteobacteria</taxon>
        <taxon>Hyphomicrobiales</taxon>
        <taxon>Hyphomicrobiaceae</taxon>
        <taxon>Hyphomicrobium</taxon>
    </lineage>
</organism>
<dbReference type="EMBL" id="WMBQ01000002">
    <property type="protein sequence ID" value="MTD95207.1"/>
    <property type="molecule type" value="Genomic_DNA"/>
</dbReference>
<dbReference type="RefSeq" id="WP_154739772.1">
    <property type="nucleotide sequence ID" value="NZ_WMBQ01000002.1"/>
</dbReference>
<dbReference type="AlphaFoldDB" id="A0A6I3KNA2"/>
<feature type="region of interest" description="Disordered" evidence="1">
    <location>
        <begin position="1"/>
        <end position="61"/>
    </location>
</feature>
<name>A0A6I3KNA2_9HYPH</name>
<sequence>MLGTASAALAQAGSSVGAARPQPQQQSDDTTRKAVEPPTAPQQGGTPSGCPYRDGKLELIV</sequence>
<gene>
    <name evidence="2" type="ORF">GIW81_12775</name>
</gene>
<keyword evidence="3" id="KW-1185">Reference proteome</keyword>
<comment type="caution">
    <text evidence="2">The sequence shown here is derived from an EMBL/GenBank/DDBJ whole genome shotgun (WGS) entry which is preliminary data.</text>
</comment>
<evidence type="ECO:0000313" key="3">
    <source>
        <dbReference type="Proteomes" id="UP000440694"/>
    </source>
</evidence>
<reference evidence="2 3" key="1">
    <citation type="submission" date="2019-11" db="EMBL/GenBank/DDBJ databases">
        <title>Identification of a novel strain.</title>
        <authorList>
            <person name="Xu Q."/>
            <person name="Wang G."/>
        </authorList>
    </citation>
    <scope>NUCLEOTIDE SEQUENCE [LARGE SCALE GENOMIC DNA]</scope>
    <source>
        <strain evidence="3">xq</strain>
    </source>
</reference>